<sequence>MDTQQADCLGCRLAHGIEVAHIVYENEWVACLLDIDPFSEGHMLILPKEHFVDWTDLDERTMQKVCEAVSSLSHALNKLYKPDGITICQNGGAFNELTHFHMHVIPRFHYDGFAWSDPLHEHGAASHLAATRTKVAEALHNLFDDTAVNTKKETENDQSEQC</sequence>
<dbReference type="PANTHER" id="PTHR46648">
    <property type="entry name" value="HIT FAMILY PROTEIN 1"/>
    <property type="match status" value="1"/>
</dbReference>
<gene>
    <name evidence="4" type="ORF">AB432_010660</name>
</gene>
<dbReference type="Pfam" id="PF01230">
    <property type="entry name" value="HIT"/>
    <property type="match status" value="1"/>
</dbReference>
<dbReference type="Gene3D" id="3.30.428.10">
    <property type="entry name" value="HIT-like"/>
    <property type="match status" value="1"/>
</dbReference>
<organism evidence="4 5">
    <name type="scientific">Brevibacillus brevis</name>
    <name type="common">Bacillus brevis</name>
    <dbReference type="NCBI Taxonomy" id="1393"/>
    <lineage>
        <taxon>Bacteria</taxon>
        <taxon>Bacillati</taxon>
        <taxon>Bacillota</taxon>
        <taxon>Bacilli</taxon>
        <taxon>Bacillales</taxon>
        <taxon>Paenibacillaceae</taxon>
        <taxon>Brevibacillus</taxon>
    </lineage>
</organism>
<dbReference type="GO" id="GO:0003824">
    <property type="term" value="F:catalytic activity"/>
    <property type="evidence" value="ECO:0007669"/>
    <property type="project" value="InterPro"/>
</dbReference>
<evidence type="ECO:0000256" key="2">
    <source>
        <dbReference type="PROSITE-ProRule" id="PRU00464"/>
    </source>
</evidence>
<feature type="domain" description="HIT" evidence="3">
    <location>
        <begin position="9"/>
        <end position="115"/>
    </location>
</feature>
<dbReference type="AlphaFoldDB" id="A0A2Z4MG28"/>
<name>A0A2Z4MG28_BREBE</name>
<dbReference type="PANTHER" id="PTHR46648:SF1">
    <property type="entry name" value="ADENOSINE 5'-MONOPHOSPHORAMIDASE HNT1"/>
    <property type="match status" value="1"/>
</dbReference>
<dbReference type="InterPro" id="IPR036265">
    <property type="entry name" value="HIT-like_sf"/>
</dbReference>
<feature type="active site" description="Tele-AMP-histidine intermediate" evidence="1">
    <location>
        <position position="103"/>
    </location>
</feature>
<evidence type="ECO:0000313" key="4">
    <source>
        <dbReference type="EMBL" id="AWX55472.1"/>
    </source>
</evidence>
<proteinExistence type="predicted"/>
<dbReference type="PRINTS" id="PR00332">
    <property type="entry name" value="HISTRIAD"/>
</dbReference>
<dbReference type="SUPFAM" id="SSF54197">
    <property type="entry name" value="HIT-like"/>
    <property type="match status" value="1"/>
</dbReference>
<evidence type="ECO:0000256" key="1">
    <source>
        <dbReference type="PIRSR" id="PIRSR601310-1"/>
    </source>
</evidence>
<accession>A0A2Z4MG28</accession>
<dbReference type="Proteomes" id="UP000036061">
    <property type="component" value="Chromosome"/>
</dbReference>
<dbReference type="EMBL" id="CP030117">
    <property type="protein sequence ID" value="AWX55472.1"/>
    <property type="molecule type" value="Genomic_DNA"/>
</dbReference>
<protein>
    <submittedName>
        <fullName evidence="4">HIT family protein</fullName>
    </submittedName>
</protein>
<dbReference type="InterPro" id="IPR011146">
    <property type="entry name" value="HIT-like"/>
</dbReference>
<dbReference type="GO" id="GO:0009117">
    <property type="term" value="P:nucleotide metabolic process"/>
    <property type="evidence" value="ECO:0007669"/>
    <property type="project" value="TreeGrafter"/>
</dbReference>
<dbReference type="PROSITE" id="PS51084">
    <property type="entry name" value="HIT_2"/>
    <property type="match status" value="1"/>
</dbReference>
<dbReference type="InterPro" id="IPR001310">
    <property type="entry name" value="Histidine_triad_HIT"/>
</dbReference>
<evidence type="ECO:0000259" key="3">
    <source>
        <dbReference type="PROSITE" id="PS51084"/>
    </source>
</evidence>
<evidence type="ECO:0000313" key="5">
    <source>
        <dbReference type="Proteomes" id="UP000036061"/>
    </source>
</evidence>
<dbReference type="RefSeq" id="WP_082195901.1">
    <property type="nucleotide sequence ID" value="NZ_CP030117.1"/>
</dbReference>
<feature type="short sequence motif" description="Histidine triad motif" evidence="2">
    <location>
        <begin position="99"/>
        <end position="103"/>
    </location>
</feature>
<reference evidence="4 5" key="1">
    <citation type="journal article" date="2015" name="Genome Announc.">
        <title>Draft Genome Sequence of Brevibacillus brevis DZQ7, a Plant Growth-Promoting Rhizobacterium with Broad-Spectrum Antimicrobial Activity.</title>
        <authorList>
            <person name="Hou Q."/>
            <person name="Wang C."/>
            <person name="Hou X."/>
            <person name="Xia Z."/>
            <person name="Ye J."/>
            <person name="Liu K."/>
            <person name="Liu H."/>
            <person name="Wang J."/>
            <person name="Guo H."/>
            <person name="Yu X."/>
            <person name="Yang Y."/>
            <person name="Du B."/>
            <person name="Ding Y."/>
        </authorList>
    </citation>
    <scope>NUCLEOTIDE SEQUENCE [LARGE SCALE GENOMIC DNA]</scope>
    <source>
        <strain evidence="4 5">DZQ7</strain>
    </source>
</reference>